<protein>
    <submittedName>
        <fullName evidence="3">Uncharacterized protein</fullName>
    </submittedName>
</protein>
<reference evidence="3 4" key="1">
    <citation type="journal article" date="2015" name="Biotechnol. Biofuels">
        <title>Enhanced degradation of softwood versus hardwood by the white-rot fungus Pycnoporus coccineus.</title>
        <authorList>
            <person name="Couturier M."/>
            <person name="Navarro D."/>
            <person name="Chevret D."/>
            <person name="Henrissat B."/>
            <person name="Piumi F."/>
            <person name="Ruiz-Duenas F.J."/>
            <person name="Martinez A.T."/>
            <person name="Grigoriev I.V."/>
            <person name="Riley R."/>
            <person name="Lipzen A."/>
            <person name="Berrin J.G."/>
            <person name="Master E.R."/>
            <person name="Rosso M.N."/>
        </authorList>
    </citation>
    <scope>NUCLEOTIDE SEQUENCE [LARGE SCALE GENOMIC DNA]</scope>
    <source>
        <strain evidence="3 4">BRFM310</strain>
    </source>
</reference>
<dbReference type="EMBL" id="KZ084137">
    <property type="protein sequence ID" value="OSC98559.1"/>
    <property type="molecule type" value="Genomic_DNA"/>
</dbReference>
<gene>
    <name evidence="3" type="ORF">PYCCODRAFT_1427802</name>
</gene>
<name>A0A1Y2IBR3_TRAC3</name>
<keyword evidence="2" id="KW-0732">Signal</keyword>
<proteinExistence type="predicted"/>
<evidence type="ECO:0000313" key="3">
    <source>
        <dbReference type="EMBL" id="OSC98559.1"/>
    </source>
</evidence>
<evidence type="ECO:0000313" key="4">
    <source>
        <dbReference type="Proteomes" id="UP000193067"/>
    </source>
</evidence>
<evidence type="ECO:0000256" key="2">
    <source>
        <dbReference type="SAM" id="SignalP"/>
    </source>
</evidence>
<sequence length="241" mass="26483">MALLQIFHQLLWLQHHTSLPSLVDEALLAVLPVAPPLPQHLLPKQMWPMHSTSHMATIGGITPMDWRPATEDASPVEPDDSTDGTTSAAWCSKSVTMCPPPTSETALGSTAGAEETGDQAQPTYEDDTTTYAYYIKQYMDHNGEDNTYQPNVENSYDYQRYADENVEAHDNTKCKGAATNTQSAKTAAAALEKQSDNMHPDQLQPAQAKEAKVFLATIEDCFQLLMGLTSKIPKNWSTVIS</sequence>
<evidence type="ECO:0000256" key="1">
    <source>
        <dbReference type="SAM" id="MobiDB-lite"/>
    </source>
</evidence>
<feature type="signal peptide" evidence="2">
    <location>
        <begin position="1"/>
        <end position="18"/>
    </location>
</feature>
<dbReference type="AlphaFoldDB" id="A0A1Y2IBR3"/>
<feature type="chain" id="PRO_5012892367" evidence="2">
    <location>
        <begin position="19"/>
        <end position="241"/>
    </location>
</feature>
<feature type="region of interest" description="Disordered" evidence="1">
    <location>
        <begin position="101"/>
        <end position="124"/>
    </location>
</feature>
<organism evidence="3 4">
    <name type="scientific">Trametes coccinea (strain BRFM310)</name>
    <name type="common">Pycnoporus coccineus</name>
    <dbReference type="NCBI Taxonomy" id="1353009"/>
    <lineage>
        <taxon>Eukaryota</taxon>
        <taxon>Fungi</taxon>
        <taxon>Dikarya</taxon>
        <taxon>Basidiomycota</taxon>
        <taxon>Agaricomycotina</taxon>
        <taxon>Agaricomycetes</taxon>
        <taxon>Polyporales</taxon>
        <taxon>Polyporaceae</taxon>
        <taxon>Trametes</taxon>
    </lineage>
</organism>
<keyword evidence="4" id="KW-1185">Reference proteome</keyword>
<feature type="region of interest" description="Disordered" evidence="1">
    <location>
        <begin position="68"/>
        <end position="87"/>
    </location>
</feature>
<dbReference type="Proteomes" id="UP000193067">
    <property type="component" value="Unassembled WGS sequence"/>
</dbReference>
<accession>A0A1Y2IBR3</accession>